<dbReference type="OrthoDB" id="5847145at2759"/>
<dbReference type="PANTHER" id="PTHR31327:SF9">
    <property type="entry name" value="PDZ DOMAIN-CONTAINING PROTEIN"/>
    <property type="match status" value="1"/>
</dbReference>
<accession>G0P280</accession>
<dbReference type="PANTHER" id="PTHR31327">
    <property type="entry name" value="SPERM MEIOSIS PDZ DOMAIN CONTAINING PROTEINS-RELATED"/>
    <property type="match status" value="1"/>
</dbReference>
<organism evidence="2">
    <name type="scientific">Caenorhabditis brenneri</name>
    <name type="common">Nematode worm</name>
    <dbReference type="NCBI Taxonomy" id="135651"/>
    <lineage>
        <taxon>Eukaryota</taxon>
        <taxon>Metazoa</taxon>
        <taxon>Ecdysozoa</taxon>
        <taxon>Nematoda</taxon>
        <taxon>Chromadorea</taxon>
        <taxon>Rhabditida</taxon>
        <taxon>Rhabditina</taxon>
        <taxon>Rhabditomorpha</taxon>
        <taxon>Rhabditoidea</taxon>
        <taxon>Rhabditidae</taxon>
        <taxon>Peloderinae</taxon>
        <taxon>Caenorhabditis</taxon>
    </lineage>
</organism>
<dbReference type="AlphaFoldDB" id="G0P280"/>
<gene>
    <name evidence="1" type="ORF">CAEBREN_18923</name>
</gene>
<proteinExistence type="predicted"/>
<dbReference type="InParanoid" id="G0P280"/>
<evidence type="ECO:0008006" key="3">
    <source>
        <dbReference type="Google" id="ProtNLM"/>
    </source>
</evidence>
<sequence length="214" mass="24143">MTVKVMRFKRHISRPATFPPISKREGFTTDTLVLYNLKGYLHLGLDIRELEGKLIVCDFVENSLADITFSLGEAILDIDGEKITTCTSFNDRLRKSLEIRNFCLITVEIPSTDPLKNLLRNQITKATKDGPKSNKLPQDAATYATEGITVFKSCSNNPLKSIWLGDKHNKTSESANRLKMDEKVKETDVPTGWNSRLFVRLPPMKTVESEALPQ</sequence>
<dbReference type="EMBL" id="GL380021">
    <property type="protein sequence ID" value="EGT42954.1"/>
    <property type="molecule type" value="Genomic_DNA"/>
</dbReference>
<reference evidence="2" key="1">
    <citation type="submission" date="2011-07" db="EMBL/GenBank/DDBJ databases">
        <authorList>
            <consortium name="Caenorhabditis brenneri Sequencing and Analysis Consortium"/>
            <person name="Wilson R.K."/>
        </authorList>
    </citation>
    <scope>NUCLEOTIDE SEQUENCE [LARGE SCALE GENOMIC DNA]</scope>
    <source>
        <strain evidence="2">PB2801</strain>
    </source>
</reference>
<protein>
    <recommendedName>
        <fullName evidence="3">PDZ domain-containing protein</fullName>
    </recommendedName>
</protein>
<dbReference type="Proteomes" id="UP000008068">
    <property type="component" value="Unassembled WGS sequence"/>
</dbReference>
<evidence type="ECO:0000313" key="2">
    <source>
        <dbReference type="Proteomes" id="UP000008068"/>
    </source>
</evidence>
<dbReference type="InterPro" id="IPR040264">
    <property type="entry name" value="T15H9.4-like"/>
</dbReference>
<evidence type="ECO:0000313" key="1">
    <source>
        <dbReference type="EMBL" id="EGT42954.1"/>
    </source>
</evidence>
<dbReference type="STRING" id="135651.G0P280"/>
<dbReference type="eggNOG" id="KOG3528">
    <property type="taxonomic scope" value="Eukaryota"/>
</dbReference>
<dbReference type="FunCoup" id="G0P280">
    <property type="interactions" value="1898"/>
</dbReference>
<name>G0P280_CAEBE</name>
<dbReference type="HOGENOM" id="CLU_077772_0_0_1"/>
<keyword evidence="2" id="KW-1185">Reference proteome</keyword>